<accession>A0A836E8E3</accession>
<feature type="compositionally biased region" description="Basic residues" evidence="1">
    <location>
        <begin position="1224"/>
        <end position="1239"/>
    </location>
</feature>
<evidence type="ECO:0000313" key="3">
    <source>
        <dbReference type="Proteomes" id="UP000668214"/>
    </source>
</evidence>
<comment type="caution">
    <text evidence="2">The sequence shown here is derived from an EMBL/GenBank/DDBJ whole genome shotgun (WGS) entry which is preliminary data.</text>
</comment>
<feature type="compositionally biased region" description="Low complexity" evidence="1">
    <location>
        <begin position="227"/>
        <end position="248"/>
    </location>
</feature>
<feature type="region of interest" description="Disordered" evidence="1">
    <location>
        <begin position="1163"/>
        <end position="1301"/>
    </location>
</feature>
<feature type="compositionally biased region" description="Gly residues" evidence="1">
    <location>
        <begin position="1189"/>
        <end position="1205"/>
    </location>
</feature>
<feature type="region of interest" description="Disordered" evidence="1">
    <location>
        <begin position="219"/>
        <end position="401"/>
    </location>
</feature>
<evidence type="ECO:0000256" key="1">
    <source>
        <dbReference type="SAM" id="MobiDB-lite"/>
    </source>
</evidence>
<feature type="region of interest" description="Disordered" evidence="1">
    <location>
        <begin position="428"/>
        <end position="466"/>
    </location>
</feature>
<feature type="compositionally biased region" description="Basic and acidic residues" evidence="1">
    <location>
        <begin position="1163"/>
        <end position="1175"/>
    </location>
</feature>
<name>A0A836E8E3_9HYME</name>
<gene>
    <name evidence="2" type="primary">Po11_10</name>
    <name evidence="2" type="ORF">G6Z78_0003585</name>
</gene>
<feature type="non-terminal residue" evidence="2">
    <location>
        <position position="1301"/>
    </location>
</feature>
<sequence length="1301" mass="141303">MVTTLVDTLSKTQVYQWYERYKSGREAVEDDTRPGRPSTSKTDENKLNFLNSTLSMEFIEDGVSLEENGMKTTESGVSGGVSEKIGGGAHRGRSTSLCTSGGDREPGLEGDMEWSGLDSFTGARSPIRTRGRTAATEGKLLRPRVKVIEEDLKSPYFRPPLQGISKQLNPLAIEADRITTIGRKPPPFKRKGRTDDLDDEKSRERLLPRLFKEMGVVPAMAPPIKAPPAKQGGQPKAKGAKTAPKAGGKAPGVPPSAVRRDPSPPAVPQTTGTEGCAADANEATWAQVVSRVAKKAAAKAEKTETAPPKSAKGAKTSVSPARDLRRPYQLLRGGGEDQILDLPPRYGDRRSPTQKGHHGGPHLRDPGPGEPRQSRQTGTLVSRPSRTAEVRDSGLDDSATPTELCCRLGASSVIGAWRPVTCSRGARARLTDPGRATGEGQKASGPPATTVAGQTPAAATTAEASSAVPDVEMAVPDVEMAEVTTAAAKGVADGPQINVARPRPDEPQPLGRGAKHVNAHGLVLLNRSRVSTLVGARGESIVDLTWATPAAVIKIRGWHVDASSFGEMSDRHEKERRWALRKLDPGALEVSLLSSTWPEPNPARSVEEKADWLGDAMSRACDASMPRCRPVAKKAAYWWSEELAELRRATVAARRQYTRRRRRGTDTEVEVAAEALREARSALRAAIRRAKADAWRELVSSLDRDPWGRPYKIVTKQFRPWAPPGKGYSRKGRSPVRTDGELSVTGEEMVKAFARLKGRQRTPGPSGIHGRVWLVAAPIVGGRLRRLFTSCLRDGIFPRSWKTARLVLLRKEGKPAESPSAYRLICLLDDAGKLLERVIAARIVLHLSRDGLNLSRGQYGFREGLSTIDAVRQVRALSEQLIAGGEVALAVTTSASRWGPPSHFDEIAPRLGRRADALLGLMPNLRGPNESVRRAYMHAVLSGALYGAPVWSGKALASRRIKQRLHSVQRRLALRICRVYRTVSYTAAMVLVGIPPAEYVADALAETFARMKIFRLVTPMTVDRLRGNARRQVFKEWRATLENDPPTTGARTVEAILPCLEQWIGRGWGGLSFHATQVLTGHGCFGEYLCRIGKELTASCHHCDGDRDNAQHTLEACPAWAGERGVLIQEIGKDLSLPVVVKEMVGRENAWRAFSFCDRVMSQKEEAERQRERAPGGRRPLPPPPPPGGGGGKGGGDARGGGVGGRRGRRLQPGRSRPGSPLARTRRRDRPTGRERRRPPSPIAERTEEEDVGVVRGSGGISEPSTFAATTISEGPASWTRGAVKRRRLADPRVEPPPEKG</sequence>
<feature type="region of interest" description="Disordered" evidence="1">
    <location>
        <begin position="26"/>
        <end position="45"/>
    </location>
</feature>
<feature type="region of interest" description="Disordered" evidence="1">
    <location>
        <begin position="70"/>
        <end position="111"/>
    </location>
</feature>
<organism evidence="2 3">
    <name type="scientific">Pseudoatta argentina</name>
    <dbReference type="NCBI Taxonomy" id="621737"/>
    <lineage>
        <taxon>Eukaryota</taxon>
        <taxon>Metazoa</taxon>
        <taxon>Ecdysozoa</taxon>
        <taxon>Arthropoda</taxon>
        <taxon>Hexapoda</taxon>
        <taxon>Insecta</taxon>
        <taxon>Pterygota</taxon>
        <taxon>Neoptera</taxon>
        <taxon>Endopterygota</taxon>
        <taxon>Hymenoptera</taxon>
        <taxon>Apocrita</taxon>
        <taxon>Aculeata</taxon>
        <taxon>Formicoidea</taxon>
        <taxon>Formicidae</taxon>
        <taxon>Myrmicinae</taxon>
        <taxon>Pseudoatta</taxon>
    </lineage>
</organism>
<feature type="non-terminal residue" evidence="2">
    <location>
        <position position="1"/>
    </location>
</feature>
<feature type="compositionally biased region" description="Polar residues" evidence="1">
    <location>
        <begin position="374"/>
        <end position="385"/>
    </location>
</feature>
<protein>
    <submittedName>
        <fullName evidence="2">PO11 protein</fullName>
    </submittedName>
</protein>
<dbReference type="PANTHER" id="PTHR19446">
    <property type="entry name" value="REVERSE TRANSCRIPTASES"/>
    <property type="match status" value="1"/>
</dbReference>
<feature type="region of interest" description="Disordered" evidence="1">
    <location>
        <begin position="181"/>
        <end position="204"/>
    </location>
</feature>
<evidence type="ECO:0000313" key="2">
    <source>
        <dbReference type="EMBL" id="KAG5314924.1"/>
    </source>
</evidence>
<reference evidence="2" key="1">
    <citation type="submission" date="2020-02" db="EMBL/GenBank/DDBJ databases">
        <title>Relaxed selection underlies rapid genomic changes in the transitions from sociality to social parasitism in ants.</title>
        <authorList>
            <person name="Bi X."/>
        </authorList>
    </citation>
    <scope>NUCLEOTIDE SEQUENCE</scope>
    <source>
        <strain evidence="2">BGI-DK2014c</strain>
        <tissue evidence="2">Whole body</tissue>
    </source>
</reference>
<proteinExistence type="predicted"/>
<dbReference type="Proteomes" id="UP000668214">
    <property type="component" value="Unassembled WGS sequence"/>
</dbReference>
<feature type="compositionally biased region" description="Basic and acidic residues" evidence="1">
    <location>
        <begin position="1289"/>
        <end position="1301"/>
    </location>
</feature>
<feature type="compositionally biased region" description="Polar residues" evidence="1">
    <location>
        <begin position="1263"/>
        <end position="1273"/>
    </location>
</feature>
<keyword evidence="3" id="KW-1185">Reference proteome</keyword>
<dbReference type="EMBL" id="JAANIA010002394">
    <property type="protein sequence ID" value="KAG5314924.1"/>
    <property type="molecule type" value="Genomic_DNA"/>
</dbReference>
<feature type="compositionally biased region" description="Low complexity" evidence="1">
    <location>
        <begin position="445"/>
        <end position="466"/>
    </location>
</feature>